<accession>A0AAN9EUG6</accession>
<comment type="caution">
    <text evidence="1">The sequence shown here is derived from an EMBL/GenBank/DDBJ whole genome shotgun (WGS) entry which is preliminary data.</text>
</comment>
<dbReference type="EMBL" id="JAYKXN010000008">
    <property type="protein sequence ID" value="KAK7262801.1"/>
    <property type="molecule type" value="Genomic_DNA"/>
</dbReference>
<evidence type="ECO:0000313" key="2">
    <source>
        <dbReference type="Proteomes" id="UP001359559"/>
    </source>
</evidence>
<evidence type="ECO:0000313" key="1">
    <source>
        <dbReference type="EMBL" id="KAK7262801.1"/>
    </source>
</evidence>
<dbReference type="AlphaFoldDB" id="A0AAN9EUG6"/>
<sequence length="122" mass="13470">MEDLFRLKVIDGGREVFFGRIRFKEALADELFMLEGRLLSGILDLNLKALVVARDGLVNLIDHGEGVKATSGETLGTRIARSRTGMVRRMREGGKTSGRGRSPMDRLLLVGLRPPGRTPHSL</sequence>
<proteinExistence type="predicted"/>
<reference evidence="1 2" key="1">
    <citation type="submission" date="2024-01" db="EMBL/GenBank/DDBJ databases">
        <title>The genomes of 5 underutilized Papilionoideae crops provide insights into root nodulation and disease resistance.</title>
        <authorList>
            <person name="Yuan L."/>
        </authorList>
    </citation>
    <scope>NUCLEOTIDE SEQUENCE [LARGE SCALE GENOMIC DNA]</scope>
    <source>
        <strain evidence="1">LY-2023</strain>
        <tissue evidence="1">Leaf</tissue>
    </source>
</reference>
<dbReference type="Proteomes" id="UP001359559">
    <property type="component" value="Unassembled WGS sequence"/>
</dbReference>
<gene>
    <name evidence="1" type="ORF">RJT34_30382</name>
</gene>
<protein>
    <submittedName>
        <fullName evidence="1">Uncharacterized protein</fullName>
    </submittedName>
</protein>
<keyword evidence="2" id="KW-1185">Reference proteome</keyword>
<name>A0AAN9EUG6_CLITE</name>
<organism evidence="1 2">
    <name type="scientific">Clitoria ternatea</name>
    <name type="common">Butterfly pea</name>
    <dbReference type="NCBI Taxonomy" id="43366"/>
    <lineage>
        <taxon>Eukaryota</taxon>
        <taxon>Viridiplantae</taxon>
        <taxon>Streptophyta</taxon>
        <taxon>Embryophyta</taxon>
        <taxon>Tracheophyta</taxon>
        <taxon>Spermatophyta</taxon>
        <taxon>Magnoliopsida</taxon>
        <taxon>eudicotyledons</taxon>
        <taxon>Gunneridae</taxon>
        <taxon>Pentapetalae</taxon>
        <taxon>rosids</taxon>
        <taxon>fabids</taxon>
        <taxon>Fabales</taxon>
        <taxon>Fabaceae</taxon>
        <taxon>Papilionoideae</taxon>
        <taxon>50 kb inversion clade</taxon>
        <taxon>NPAAA clade</taxon>
        <taxon>indigoferoid/millettioid clade</taxon>
        <taxon>Phaseoleae</taxon>
        <taxon>Clitoria</taxon>
    </lineage>
</organism>